<keyword evidence="10" id="KW-1185">Reference proteome</keyword>
<comment type="pathway">
    <text evidence="7">Phospholipid metabolism; CDP-diacylglycerol biosynthesis; CDP-diacylglycerol from sn-glycerol 3-phosphate: step 3/3.</text>
</comment>
<evidence type="ECO:0000313" key="10">
    <source>
        <dbReference type="Proteomes" id="UP001139103"/>
    </source>
</evidence>
<evidence type="ECO:0000313" key="9">
    <source>
        <dbReference type="EMBL" id="MCC9628752.1"/>
    </source>
</evidence>
<evidence type="ECO:0000256" key="3">
    <source>
        <dbReference type="ARBA" id="ARBA00022679"/>
    </source>
</evidence>
<dbReference type="PROSITE" id="PS01315">
    <property type="entry name" value="CDS"/>
    <property type="match status" value="1"/>
</dbReference>
<organism evidence="9 10">
    <name type="scientific">Blastopirellula sediminis</name>
    <dbReference type="NCBI Taxonomy" id="2894196"/>
    <lineage>
        <taxon>Bacteria</taxon>
        <taxon>Pseudomonadati</taxon>
        <taxon>Planctomycetota</taxon>
        <taxon>Planctomycetia</taxon>
        <taxon>Pirellulales</taxon>
        <taxon>Pirellulaceae</taxon>
        <taxon>Blastopirellula</taxon>
    </lineage>
</organism>
<feature type="transmembrane region" description="Helical" evidence="8">
    <location>
        <begin position="163"/>
        <end position="182"/>
    </location>
</feature>
<name>A0A9X1SG97_9BACT</name>
<evidence type="ECO:0000256" key="1">
    <source>
        <dbReference type="ARBA" id="ARBA00004141"/>
    </source>
</evidence>
<evidence type="ECO:0000256" key="6">
    <source>
        <dbReference type="ARBA" id="ARBA00023136"/>
    </source>
</evidence>
<proteinExistence type="inferred from homology"/>
<reference evidence="9" key="1">
    <citation type="submission" date="2021-11" db="EMBL/GenBank/DDBJ databases">
        <title>Genome sequence.</title>
        <authorList>
            <person name="Sun Q."/>
        </authorList>
    </citation>
    <scope>NUCLEOTIDE SEQUENCE</scope>
    <source>
        <strain evidence="9">JC732</strain>
    </source>
</reference>
<keyword evidence="4 7" id="KW-0812">Transmembrane</keyword>
<dbReference type="Proteomes" id="UP001139103">
    <property type="component" value="Unassembled WGS sequence"/>
</dbReference>
<keyword evidence="3 7" id="KW-0808">Transferase</keyword>
<keyword evidence="7 9" id="KW-0548">Nucleotidyltransferase</keyword>
<keyword evidence="6 8" id="KW-0472">Membrane</keyword>
<feature type="transmembrane region" description="Helical" evidence="8">
    <location>
        <begin position="274"/>
        <end position="295"/>
    </location>
</feature>
<dbReference type="GO" id="GO:0004605">
    <property type="term" value="F:phosphatidate cytidylyltransferase activity"/>
    <property type="evidence" value="ECO:0007669"/>
    <property type="project" value="UniProtKB-EC"/>
</dbReference>
<sequence>MSESLMEWLSGWTRFEHLTTEVIITLSGIALALVIASILVRVQQRLQPDRDHTELRLRVRTWWVIAWMFGLAVVLSPMLSAIFLAFVSFLALKEYFSLIPTRRADRRVLFWAYLAIPVQYYLAYIAWYGMFLVFIPVYMFLFLPARVISIGETKGYLRAVSTLNWGLMTMVFSLSHMVALLTLKIPETALVTPDWPDPDNQIAPGVALLVLLVLLTQFNDVAQYIWGKSFGRMRAAPTVSPGKTVAGLLGGIGSTVVLAVLLGPWLTILNWQTAALGGALIAVSGFVGDLSISALKRDLGVKDSGSMLPGHGGILDRVDSLTYTTPIFFHFLYYCYG</sequence>
<feature type="transmembrane region" description="Helical" evidence="8">
    <location>
        <begin position="61"/>
        <end position="90"/>
    </location>
</feature>
<dbReference type="Pfam" id="PF01148">
    <property type="entry name" value="CTP_transf_1"/>
    <property type="match status" value="1"/>
</dbReference>
<feature type="transmembrane region" description="Helical" evidence="8">
    <location>
        <begin position="202"/>
        <end position="226"/>
    </location>
</feature>
<dbReference type="EMBL" id="JAJKFT010000004">
    <property type="protein sequence ID" value="MCC9628752.1"/>
    <property type="molecule type" value="Genomic_DNA"/>
</dbReference>
<feature type="transmembrane region" description="Helical" evidence="8">
    <location>
        <begin position="110"/>
        <end position="143"/>
    </location>
</feature>
<dbReference type="GO" id="GO:0009273">
    <property type="term" value="P:peptidoglycan-based cell wall biogenesis"/>
    <property type="evidence" value="ECO:0007669"/>
    <property type="project" value="TreeGrafter"/>
</dbReference>
<dbReference type="PANTHER" id="PTHR43535:SF1">
    <property type="entry name" value="PHOSPHATIDATE CYTIDYLYLTRANSFERASE"/>
    <property type="match status" value="1"/>
</dbReference>
<comment type="caution">
    <text evidence="9">The sequence shown here is derived from an EMBL/GenBank/DDBJ whole genome shotgun (WGS) entry which is preliminary data.</text>
</comment>
<dbReference type="EC" id="2.7.7.41" evidence="7"/>
<evidence type="ECO:0000256" key="8">
    <source>
        <dbReference type="SAM" id="Phobius"/>
    </source>
</evidence>
<comment type="catalytic activity">
    <reaction evidence="7">
        <text>a 1,2-diacyl-sn-glycero-3-phosphate + CTP + H(+) = a CDP-1,2-diacyl-sn-glycerol + diphosphate</text>
        <dbReference type="Rhea" id="RHEA:16229"/>
        <dbReference type="ChEBI" id="CHEBI:15378"/>
        <dbReference type="ChEBI" id="CHEBI:33019"/>
        <dbReference type="ChEBI" id="CHEBI:37563"/>
        <dbReference type="ChEBI" id="CHEBI:58332"/>
        <dbReference type="ChEBI" id="CHEBI:58608"/>
        <dbReference type="EC" id="2.7.7.41"/>
    </reaction>
</comment>
<comment type="subcellular location">
    <subcellularLocation>
        <location evidence="1">Membrane</location>
        <topology evidence="1">Multi-pass membrane protein</topology>
    </subcellularLocation>
</comment>
<protein>
    <recommendedName>
        <fullName evidence="7">Phosphatidate cytidylyltransferase</fullName>
        <ecNumber evidence="7">2.7.7.41</ecNumber>
    </recommendedName>
</protein>
<comment type="similarity">
    <text evidence="2 7">Belongs to the CDS family.</text>
</comment>
<evidence type="ECO:0000256" key="2">
    <source>
        <dbReference type="ARBA" id="ARBA00010185"/>
    </source>
</evidence>
<dbReference type="PANTHER" id="PTHR43535">
    <property type="entry name" value="PHOSPHATIDATE CYTIDYLYLTRANSFERASE"/>
    <property type="match status" value="1"/>
</dbReference>
<evidence type="ECO:0000256" key="7">
    <source>
        <dbReference type="RuleBase" id="RU003938"/>
    </source>
</evidence>
<dbReference type="RefSeq" id="WP_230218209.1">
    <property type="nucleotide sequence ID" value="NZ_JAJKFT010000004.1"/>
</dbReference>
<feature type="transmembrane region" description="Helical" evidence="8">
    <location>
        <begin position="20"/>
        <end position="40"/>
    </location>
</feature>
<feature type="transmembrane region" description="Helical" evidence="8">
    <location>
        <begin position="246"/>
        <end position="268"/>
    </location>
</feature>
<accession>A0A9X1SG97</accession>
<evidence type="ECO:0000256" key="5">
    <source>
        <dbReference type="ARBA" id="ARBA00022989"/>
    </source>
</evidence>
<evidence type="ECO:0000256" key="4">
    <source>
        <dbReference type="ARBA" id="ARBA00022692"/>
    </source>
</evidence>
<gene>
    <name evidence="9" type="ORF">LOC68_10105</name>
</gene>
<dbReference type="InterPro" id="IPR000374">
    <property type="entry name" value="PC_trans"/>
</dbReference>
<dbReference type="GO" id="GO:0005886">
    <property type="term" value="C:plasma membrane"/>
    <property type="evidence" value="ECO:0007669"/>
    <property type="project" value="TreeGrafter"/>
</dbReference>
<dbReference type="AlphaFoldDB" id="A0A9X1SG97"/>
<keyword evidence="5 8" id="KW-1133">Transmembrane helix</keyword>